<evidence type="ECO:0000256" key="5">
    <source>
        <dbReference type="ARBA" id="ARBA00023125"/>
    </source>
</evidence>
<comment type="similarity">
    <text evidence="1">Belongs to the Fur family.</text>
</comment>
<feature type="binding site" evidence="7">
    <location>
        <position position="108"/>
    </location>
    <ligand>
        <name>Zn(2+)</name>
        <dbReference type="ChEBI" id="CHEBI:29105"/>
    </ligand>
</feature>
<evidence type="ECO:0000313" key="9">
    <source>
        <dbReference type="Proteomes" id="UP000198729"/>
    </source>
</evidence>
<keyword evidence="5" id="KW-0238">DNA-binding</keyword>
<feature type="binding site" evidence="7">
    <location>
        <position position="146"/>
    </location>
    <ligand>
        <name>Zn(2+)</name>
        <dbReference type="ChEBI" id="CHEBI:29105"/>
    </ligand>
</feature>
<keyword evidence="3 7" id="KW-0862">Zinc</keyword>
<evidence type="ECO:0000256" key="6">
    <source>
        <dbReference type="ARBA" id="ARBA00023163"/>
    </source>
</evidence>
<accession>A0A1G5SIY2</accession>
<dbReference type="GO" id="GO:0000976">
    <property type="term" value="F:transcription cis-regulatory region binding"/>
    <property type="evidence" value="ECO:0007669"/>
    <property type="project" value="TreeGrafter"/>
</dbReference>
<feature type="binding site" evidence="7">
    <location>
        <position position="149"/>
    </location>
    <ligand>
        <name>Zn(2+)</name>
        <dbReference type="ChEBI" id="CHEBI:29105"/>
    </ligand>
</feature>
<comment type="cofactor">
    <cofactor evidence="7">
        <name>Zn(2+)</name>
        <dbReference type="ChEBI" id="CHEBI:29105"/>
    </cofactor>
    <text evidence="7">Binds 1 zinc ion per subunit.</text>
</comment>
<evidence type="ECO:0000256" key="3">
    <source>
        <dbReference type="ARBA" id="ARBA00022833"/>
    </source>
</evidence>
<dbReference type="GO" id="GO:1900376">
    <property type="term" value="P:regulation of secondary metabolite biosynthetic process"/>
    <property type="evidence" value="ECO:0007669"/>
    <property type="project" value="TreeGrafter"/>
</dbReference>
<dbReference type="GO" id="GO:0005829">
    <property type="term" value="C:cytosol"/>
    <property type="evidence" value="ECO:0007669"/>
    <property type="project" value="TreeGrafter"/>
</dbReference>
<evidence type="ECO:0000256" key="4">
    <source>
        <dbReference type="ARBA" id="ARBA00023015"/>
    </source>
</evidence>
<dbReference type="Gene3D" id="1.10.10.10">
    <property type="entry name" value="Winged helix-like DNA-binding domain superfamily/Winged helix DNA-binding domain"/>
    <property type="match status" value="1"/>
</dbReference>
<evidence type="ECO:0000256" key="7">
    <source>
        <dbReference type="PIRSR" id="PIRSR602481-1"/>
    </source>
</evidence>
<keyword evidence="2" id="KW-0678">Repressor</keyword>
<keyword evidence="4" id="KW-0805">Transcription regulation</keyword>
<keyword evidence="6" id="KW-0804">Transcription</keyword>
<dbReference type="GO" id="GO:0008270">
    <property type="term" value="F:zinc ion binding"/>
    <property type="evidence" value="ECO:0007669"/>
    <property type="project" value="TreeGrafter"/>
</dbReference>
<keyword evidence="7" id="KW-0479">Metal-binding</keyword>
<evidence type="ECO:0000256" key="1">
    <source>
        <dbReference type="ARBA" id="ARBA00007957"/>
    </source>
</evidence>
<name>A0A1G5SIY2_9PROT</name>
<evidence type="ECO:0000313" key="8">
    <source>
        <dbReference type="EMBL" id="SCZ87144.1"/>
    </source>
</evidence>
<dbReference type="PANTHER" id="PTHR33202">
    <property type="entry name" value="ZINC UPTAKE REGULATION PROTEIN"/>
    <property type="match status" value="1"/>
</dbReference>
<dbReference type="InterPro" id="IPR043135">
    <property type="entry name" value="Fur_C"/>
</dbReference>
<dbReference type="AlphaFoldDB" id="A0A1G5SIY2"/>
<dbReference type="GO" id="GO:0003700">
    <property type="term" value="F:DNA-binding transcription factor activity"/>
    <property type="evidence" value="ECO:0007669"/>
    <property type="project" value="InterPro"/>
</dbReference>
<dbReference type="GO" id="GO:0045892">
    <property type="term" value="P:negative regulation of DNA-templated transcription"/>
    <property type="evidence" value="ECO:0007669"/>
    <property type="project" value="TreeGrafter"/>
</dbReference>
<protein>
    <submittedName>
        <fullName evidence="8">Zinc uptake regulation protein ZUR</fullName>
    </submittedName>
</protein>
<organism evidence="8 9">
    <name type="scientific">Nitrosomonas mobilis</name>
    <dbReference type="NCBI Taxonomy" id="51642"/>
    <lineage>
        <taxon>Bacteria</taxon>
        <taxon>Pseudomonadati</taxon>
        <taxon>Pseudomonadota</taxon>
        <taxon>Betaproteobacteria</taxon>
        <taxon>Nitrosomonadales</taxon>
        <taxon>Nitrosomonadaceae</taxon>
        <taxon>Nitrosomonas</taxon>
    </lineage>
</organism>
<evidence type="ECO:0000256" key="2">
    <source>
        <dbReference type="ARBA" id="ARBA00022491"/>
    </source>
</evidence>
<gene>
    <name evidence="8" type="ORF">NSMM_900003</name>
</gene>
<keyword evidence="9" id="KW-1185">Reference proteome</keyword>
<dbReference type="OrthoDB" id="9801127at2"/>
<dbReference type="InterPro" id="IPR036388">
    <property type="entry name" value="WH-like_DNA-bd_sf"/>
</dbReference>
<dbReference type="PANTHER" id="PTHR33202:SF6">
    <property type="entry name" value="ZINC UPTAKE REGULATION PROTEIN"/>
    <property type="match status" value="1"/>
</dbReference>
<dbReference type="Gene3D" id="3.30.1490.190">
    <property type="match status" value="1"/>
</dbReference>
<sequence length="154" mass="17590">MSTSIEQIIQRTMMLCASTGAKLTTKRQHVLLVLLSTPVPLSAYEIAEQYKKRFDEALPVMSVYRIMHFLIQEKLVHKLETANRFIACAHIACDHPHEIPQFLICDRCKMVQEVGIQKHIMKELADSIEHTGFTLASQQLELHGLCKNCREISS</sequence>
<feature type="binding site" evidence="7">
    <location>
        <position position="105"/>
    </location>
    <ligand>
        <name>Zn(2+)</name>
        <dbReference type="ChEBI" id="CHEBI:29105"/>
    </ligand>
</feature>
<dbReference type="Pfam" id="PF01475">
    <property type="entry name" value="FUR"/>
    <property type="match status" value="1"/>
</dbReference>
<dbReference type="RefSeq" id="WP_090288612.1">
    <property type="nucleotide sequence ID" value="NZ_FMWO01000103.1"/>
</dbReference>
<proteinExistence type="inferred from homology"/>
<dbReference type="EMBL" id="FMWO01000103">
    <property type="protein sequence ID" value="SCZ87144.1"/>
    <property type="molecule type" value="Genomic_DNA"/>
</dbReference>
<dbReference type="STRING" id="51642.NSMM_900003"/>
<dbReference type="SUPFAM" id="SSF46785">
    <property type="entry name" value="Winged helix' DNA-binding domain"/>
    <property type="match status" value="1"/>
</dbReference>
<dbReference type="InterPro" id="IPR002481">
    <property type="entry name" value="FUR"/>
</dbReference>
<reference evidence="8 9" key="1">
    <citation type="submission" date="2016-10" db="EMBL/GenBank/DDBJ databases">
        <authorList>
            <person name="de Groot N.N."/>
        </authorList>
    </citation>
    <scope>NUCLEOTIDE SEQUENCE [LARGE SCALE GENOMIC DNA]</scope>
    <source>
        <strain evidence="8">1</strain>
    </source>
</reference>
<dbReference type="Proteomes" id="UP000198729">
    <property type="component" value="Unassembled WGS sequence"/>
</dbReference>
<dbReference type="InterPro" id="IPR036390">
    <property type="entry name" value="WH_DNA-bd_sf"/>
</dbReference>